<dbReference type="EMBL" id="CAJPIZ010009856">
    <property type="protein sequence ID" value="CAG2112128.1"/>
    <property type="molecule type" value="Genomic_DNA"/>
</dbReference>
<reference evidence="1" key="1">
    <citation type="submission" date="2020-11" db="EMBL/GenBank/DDBJ databases">
        <authorList>
            <person name="Tran Van P."/>
        </authorList>
    </citation>
    <scope>NUCLEOTIDE SEQUENCE</scope>
</reference>
<proteinExistence type="predicted"/>
<accession>A0A7R9KYB9</accession>
<evidence type="ECO:0000313" key="2">
    <source>
        <dbReference type="Proteomes" id="UP000759131"/>
    </source>
</evidence>
<dbReference type="EMBL" id="OC864431">
    <property type="protein sequence ID" value="CAD7631698.1"/>
    <property type="molecule type" value="Genomic_DNA"/>
</dbReference>
<organism evidence="1">
    <name type="scientific">Medioppia subpectinata</name>
    <dbReference type="NCBI Taxonomy" id="1979941"/>
    <lineage>
        <taxon>Eukaryota</taxon>
        <taxon>Metazoa</taxon>
        <taxon>Ecdysozoa</taxon>
        <taxon>Arthropoda</taxon>
        <taxon>Chelicerata</taxon>
        <taxon>Arachnida</taxon>
        <taxon>Acari</taxon>
        <taxon>Acariformes</taxon>
        <taxon>Sarcoptiformes</taxon>
        <taxon>Oribatida</taxon>
        <taxon>Brachypylina</taxon>
        <taxon>Oppioidea</taxon>
        <taxon>Oppiidae</taxon>
        <taxon>Medioppia</taxon>
    </lineage>
</organism>
<gene>
    <name evidence="1" type="ORF">OSB1V03_LOCUS12107</name>
</gene>
<name>A0A7R9KYB9_9ACAR</name>
<keyword evidence="2" id="KW-1185">Reference proteome</keyword>
<evidence type="ECO:0000313" key="1">
    <source>
        <dbReference type="EMBL" id="CAD7631698.1"/>
    </source>
</evidence>
<dbReference type="AlphaFoldDB" id="A0A7R9KYB9"/>
<dbReference type="Proteomes" id="UP000759131">
    <property type="component" value="Unassembled WGS sequence"/>
</dbReference>
<sequence>MKRVSEITQQIQVNGFGKGDKKQTLVEYVYQTKRTHLWKVEDCDIRFKDGSPYMPTNTCYVMAVPIVQKSDKTILGIPLVRIDSIGESGGQLCQYIDLIGLIVVQVLLQLLQQYALIMENNPNWHN</sequence>
<protein>
    <submittedName>
        <fullName evidence="1">Uncharacterized protein</fullName>
    </submittedName>
</protein>